<reference evidence="12" key="4">
    <citation type="submission" date="2025-09" db="UniProtKB">
        <authorList>
            <consortium name="Ensembl"/>
        </authorList>
    </citation>
    <scope>IDENTIFICATION</scope>
</reference>
<dbReference type="GO" id="GO:0035556">
    <property type="term" value="P:intracellular signal transduction"/>
    <property type="evidence" value="ECO:0007669"/>
    <property type="project" value="TreeGrafter"/>
</dbReference>
<keyword evidence="3" id="KW-0808">Transferase</keyword>
<dbReference type="PANTHER" id="PTHR47634:SF20">
    <property type="entry name" value="SRSF PROTEIN KINASE 3"/>
    <property type="match status" value="1"/>
</dbReference>
<evidence type="ECO:0000313" key="12">
    <source>
        <dbReference type="Ensembl" id="ENSELUP00000056835.2"/>
    </source>
</evidence>
<protein>
    <recommendedName>
        <fullName evidence="1">non-specific serine/threonine protein kinase</fullName>
        <ecNumber evidence="1">2.7.11.1</ecNumber>
    </recommendedName>
</protein>
<proteinExistence type="predicted"/>
<evidence type="ECO:0000259" key="11">
    <source>
        <dbReference type="PROSITE" id="PS50011"/>
    </source>
</evidence>
<reference evidence="13" key="1">
    <citation type="journal article" date="2014" name="PLoS ONE">
        <title>The genome and linkage map of the northern pike (Esox lucius): conserved synteny revealed between the salmonid sister group and the Neoteleostei.</title>
        <authorList>
            <person name="Rondeau E.B."/>
            <person name="Minkley D.R."/>
            <person name="Leong J.S."/>
            <person name="Messmer A.M."/>
            <person name="Jantzen J.R."/>
            <person name="von Schalburg K.R."/>
            <person name="Lemon C."/>
            <person name="Bird N.H."/>
            <person name="Koop B.F."/>
        </authorList>
    </citation>
    <scope>NUCLEOTIDE SEQUENCE</scope>
</reference>
<evidence type="ECO:0000256" key="7">
    <source>
        <dbReference type="ARBA" id="ARBA00047899"/>
    </source>
</evidence>
<feature type="domain" description="Protein kinase" evidence="11">
    <location>
        <begin position="63"/>
        <end position="608"/>
    </location>
</feature>
<comment type="catalytic activity">
    <reaction evidence="8">
        <text>L-seryl-[protein] + ATP = O-phospho-L-seryl-[protein] + ADP + H(+)</text>
        <dbReference type="Rhea" id="RHEA:17989"/>
        <dbReference type="Rhea" id="RHEA-COMP:9863"/>
        <dbReference type="Rhea" id="RHEA-COMP:11604"/>
        <dbReference type="ChEBI" id="CHEBI:15378"/>
        <dbReference type="ChEBI" id="CHEBI:29999"/>
        <dbReference type="ChEBI" id="CHEBI:30616"/>
        <dbReference type="ChEBI" id="CHEBI:83421"/>
        <dbReference type="ChEBI" id="CHEBI:456216"/>
        <dbReference type="EC" id="2.7.11.1"/>
    </reaction>
</comment>
<keyword evidence="6 9" id="KW-0067">ATP-binding</keyword>
<dbReference type="GO" id="GO:0000245">
    <property type="term" value="P:spliceosomal complex assembly"/>
    <property type="evidence" value="ECO:0007669"/>
    <property type="project" value="TreeGrafter"/>
</dbReference>
<feature type="compositionally biased region" description="Basic and acidic residues" evidence="10">
    <location>
        <begin position="361"/>
        <end position="374"/>
    </location>
</feature>
<dbReference type="Proteomes" id="UP000265140">
    <property type="component" value="Chromosome 17"/>
</dbReference>
<dbReference type="InParanoid" id="A0A6Q2XUV2"/>
<dbReference type="Gene3D" id="1.10.510.10">
    <property type="entry name" value="Transferase(Phosphotransferase) domain 1"/>
    <property type="match status" value="2"/>
</dbReference>
<dbReference type="InterPro" id="IPR011009">
    <property type="entry name" value="Kinase-like_dom_sf"/>
</dbReference>
<keyword evidence="13" id="KW-1185">Reference proteome</keyword>
<dbReference type="Bgee" id="ENSELUG00000001310">
    <property type="expression patterns" value="Expressed in muscle tissue and 8 other cell types or tissues"/>
</dbReference>
<dbReference type="AlphaFoldDB" id="A0A6Q2XUV2"/>
<dbReference type="PROSITE" id="PS00108">
    <property type="entry name" value="PROTEIN_KINASE_ST"/>
    <property type="match status" value="1"/>
</dbReference>
<evidence type="ECO:0000256" key="1">
    <source>
        <dbReference type="ARBA" id="ARBA00012513"/>
    </source>
</evidence>
<dbReference type="InterPro" id="IPR000719">
    <property type="entry name" value="Prot_kinase_dom"/>
</dbReference>
<evidence type="ECO:0000256" key="2">
    <source>
        <dbReference type="ARBA" id="ARBA00022527"/>
    </source>
</evidence>
<dbReference type="InterPro" id="IPR017441">
    <property type="entry name" value="Protein_kinase_ATP_BS"/>
</dbReference>
<evidence type="ECO:0000313" key="13">
    <source>
        <dbReference type="Proteomes" id="UP000265140"/>
    </source>
</evidence>
<evidence type="ECO:0000256" key="8">
    <source>
        <dbReference type="ARBA" id="ARBA00048679"/>
    </source>
</evidence>
<dbReference type="GO" id="GO:0005737">
    <property type="term" value="C:cytoplasm"/>
    <property type="evidence" value="ECO:0007669"/>
    <property type="project" value="TreeGrafter"/>
</dbReference>
<dbReference type="FunFam" id="3.30.200.20:FF:000163">
    <property type="entry name" value="SRSF protein kinase 2 isoform X1"/>
    <property type="match status" value="1"/>
</dbReference>
<keyword evidence="4 9" id="KW-0547">Nucleotide-binding</keyword>
<evidence type="ECO:0000256" key="6">
    <source>
        <dbReference type="ARBA" id="ARBA00022840"/>
    </source>
</evidence>
<dbReference type="Pfam" id="PF00069">
    <property type="entry name" value="Pkinase"/>
    <property type="match status" value="2"/>
</dbReference>
<keyword evidence="5" id="KW-0418">Kinase</keyword>
<organism evidence="12 13">
    <name type="scientific">Esox lucius</name>
    <name type="common">Northern pike</name>
    <dbReference type="NCBI Taxonomy" id="8010"/>
    <lineage>
        <taxon>Eukaryota</taxon>
        <taxon>Metazoa</taxon>
        <taxon>Chordata</taxon>
        <taxon>Craniata</taxon>
        <taxon>Vertebrata</taxon>
        <taxon>Euteleostomi</taxon>
        <taxon>Actinopterygii</taxon>
        <taxon>Neopterygii</taxon>
        <taxon>Teleostei</taxon>
        <taxon>Protacanthopterygii</taxon>
        <taxon>Esociformes</taxon>
        <taxon>Esocidae</taxon>
        <taxon>Esox</taxon>
    </lineage>
</organism>
<comment type="catalytic activity">
    <reaction evidence="7">
        <text>L-threonyl-[protein] + ATP = O-phospho-L-threonyl-[protein] + ADP + H(+)</text>
        <dbReference type="Rhea" id="RHEA:46608"/>
        <dbReference type="Rhea" id="RHEA-COMP:11060"/>
        <dbReference type="Rhea" id="RHEA-COMP:11605"/>
        <dbReference type="ChEBI" id="CHEBI:15378"/>
        <dbReference type="ChEBI" id="CHEBI:30013"/>
        <dbReference type="ChEBI" id="CHEBI:30616"/>
        <dbReference type="ChEBI" id="CHEBI:61977"/>
        <dbReference type="ChEBI" id="CHEBI:456216"/>
        <dbReference type="EC" id="2.7.11.1"/>
    </reaction>
</comment>
<dbReference type="GO" id="GO:0050684">
    <property type="term" value="P:regulation of mRNA processing"/>
    <property type="evidence" value="ECO:0007669"/>
    <property type="project" value="TreeGrafter"/>
</dbReference>
<evidence type="ECO:0000256" key="4">
    <source>
        <dbReference type="ARBA" id="ARBA00022741"/>
    </source>
</evidence>
<dbReference type="PROSITE" id="PS50011">
    <property type="entry name" value="PROTEIN_KINASE_DOM"/>
    <property type="match status" value="1"/>
</dbReference>
<sequence>QMYILLTFQSFKKTFFPTNLQLGDFSPSPEILGSDDEEQENPSDYCIGGYYPVEIGEIFIDRYQVVKKLGWGHFSTVWLGWDMEKRRFVALKVVKSAPTFTETALDEIKLLKCVRDSDPSDPKRDTVVQLIEDFKVSGINGEHVCMVLEVLGHQLLKWIIKSNYTGLPLPCVRSILTQVLQGLDYLHTKCKIIHTDIKPENILLRVDDDYIQELAANTKLWELPVAPAPTSSSGKDLSLFHVKLSLGIQNPMSSRWLPDKRRRTGLVLCVTRANNRPSKVVASMTSSKRTVDSPSCSTNVASMKLSSAPESIRAWYWHVWPPTVRVAWKSVRGLWPGRSLFVWLARTPPMSSEPVGLTAAGDRRRGNDPNDRSTDSCCGPSVAVVLPCLCGSAPTASVRVPPASPPSPCPELLVGRYASPLRGVWRVVAGDDLLVNLLKPQNADKIKIKIADLGNACWVQKHFTEDIQTCQYRSVEVLIGADYGTPADIWSTACMAFELATGEYLFEPHSGDNFSRDEDHIAHIIELLGPLPSQFALSGRNSRKYFNHKGQLRHISRLKPWSLCEILLDKYEWSREQAAQFSAFLLTMLEPLPERRATAAQCLKHPWISS</sequence>
<dbReference type="SMART" id="SM00220">
    <property type="entry name" value="S_TKc"/>
    <property type="match status" value="1"/>
</dbReference>
<name>A0A6Q2XUV2_ESOLU</name>
<keyword evidence="2" id="KW-0723">Serine/threonine-protein kinase</keyword>
<reference evidence="12" key="2">
    <citation type="submission" date="2020-02" db="EMBL/GenBank/DDBJ databases">
        <title>Esox lucius (northern pike) genome, fEsoLuc1, primary haplotype.</title>
        <authorList>
            <person name="Myers G."/>
            <person name="Karagic N."/>
            <person name="Meyer A."/>
            <person name="Pippel M."/>
            <person name="Reichard M."/>
            <person name="Winkler S."/>
            <person name="Tracey A."/>
            <person name="Sims Y."/>
            <person name="Howe K."/>
            <person name="Rhie A."/>
            <person name="Formenti G."/>
            <person name="Durbin R."/>
            <person name="Fedrigo O."/>
            <person name="Jarvis E.D."/>
        </authorList>
    </citation>
    <scope>NUCLEOTIDE SEQUENCE [LARGE SCALE GENOMIC DNA]</scope>
</reference>
<dbReference type="SUPFAM" id="SSF56112">
    <property type="entry name" value="Protein kinase-like (PK-like)"/>
    <property type="match status" value="1"/>
</dbReference>
<dbReference type="Ensembl" id="ENSELUT00000073291.2">
    <property type="protein sequence ID" value="ENSELUP00000056835.2"/>
    <property type="gene ID" value="ENSELUG00000001310.3"/>
</dbReference>
<feature type="binding site" evidence="9">
    <location>
        <position position="92"/>
    </location>
    <ligand>
        <name>ATP</name>
        <dbReference type="ChEBI" id="CHEBI:30616"/>
    </ligand>
</feature>
<reference evidence="12" key="3">
    <citation type="submission" date="2025-08" db="UniProtKB">
        <authorList>
            <consortium name="Ensembl"/>
        </authorList>
    </citation>
    <scope>IDENTIFICATION</scope>
</reference>
<dbReference type="InterPro" id="IPR051334">
    <property type="entry name" value="SRPK"/>
</dbReference>
<dbReference type="PANTHER" id="PTHR47634">
    <property type="entry name" value="PROTEIN KINASE DOMAIN-CONTAINING PROTEIN-RELATED"/>
    <property type="match status" value="1"/>
</dbReference>
<dbReference type="FunFam" id="1.10.510.10:FF:000275">
    <property type="entry name" value="SRSF protein kinase 2 isoform X3"/>
    <property type="match status" value="1"/>
</dbReference>
<evidence type="ECO:0000256" key="5">
    <source>
        <dbReference type="ARBA" id="ARBA00022777"/>
    </source>
</evidence>
<evidence type="ECO:0000256" key="3">
    <source>
        <dbReference type="ARBA" id="ARBA00022679"/>
    </source>
</evidence>
<dbReference type="GO" id="GO:0005524">
    <property type="term" value="F:ATP binding"/>
    <property type="evidence" value="ECO:0007669"/>
    <property type="project" value="UniProtKB-UniRule"/>
</dbReference>
<feature type="region of interest" description="Disordered" evidence="10">
    <location>
        <begin position="353"/>
        <end position="375"/>
    </location>
</feature>
<dbReference type="FunFam" id="1.10.510.10:FF:001037">
    <property type="entry name" value="SRSF protein kinase 2"/>
    <property type="match status" value="1"/>
</dbReference>
<evidence type="ECO:0000256" key="10">
    <source>
        <dbReference type="SAM" id="MobiDB-lite"/>
    </source>
</evidence>
<dbReference type="PROSITE" id="PS00107">
    <property type="entry name" value="PROTEIN_KINASE_ATP"/>
    <property type="match status" value="1"/>
</dbReference>
<accession>A0A6Q2XUV2</accession>
<dbReference type="InterPro" id="IPR008271">
    <property type="entry name" value="Ser/Thr_kinase_AS"/>
</dbReference>
<dbReference type="Gene3D" id="3.30.200.20">
    <property type="entry name" value="Phosphorylase Kinase, domain 1"/>
    <property type="match status" value="1"/>
</dbReference>
<dbReference type="EC" id="2.7.11.1" evidence="1"/>
<evidence type="ECO:0000256" key="9">
    <source>
        <dbReference type="PROSITE-ProRule" id="PRU10141"/>
    </source>
</evidence>
<dbReference type="GO" id="GO:0005634">
    <property type="term" value="C:nucleus"/>
    <property type="evidence" value="ECO:0007669"/>
    <property type="project" value="TreeGrafter"/>
</dbReference>
<dbReference type="GeneTree" id="ENSGT00940000157877"/>
<dbReference type="GO" id="GO:0004674">
    <property type="term" value="F:protein serine/threonine kinase activity"/>
    <property type="evidence" value="ECO:0007669"/>
    <property type="project" value="UniProtKB-KW"/>
</dbReference>